<organism evidence="4">
    <name type="scientific">Rodentolepis nana</name>
    <name type="common">Dwarf tapeworm</name>
    <name type="synonym">Hymenolepis nana</name>
    <dbReference type="NCBI Taxonomy" id="102285"/>
    <lineage>
        <taxon>Eukaryota</taxon>
        <taxon>Metazoa</taxon>
        <taxon>Spiralia</taxon>
        <taxon>Lophotrochozoa</taxon>
        <taxon>Platyhelminthes</taxon>
        <taxon>Cestoda</taxon>
        <taxon>Eucestoda</taxon>
        <taxon>Cyclophyllidea</taxon>
        <taxon>Hymenolepididae</taxon>
        <taxon>Rodentolepis</taxon>
    </lineage>
</organism>
<accession>A0A0R3TYP1</accession>
<name>A0A0R3TYP1_RODNA</name>
<dbReference type="Proteomes" id="UP000278807">
    <property type="component" value="Unassembled WGS sequence"/>
</dbReference>
<feature type="transmembrane region" description="Helical" evidence="1">
    <location>
        <begin position="29"/>
        <end position="52"/>
    </location>
</feature>
<keyword evidence="1" id="KW-0812">Transmembrane</keyword>
<keyword evidence="3" id="KW-1185">Reference proteome</keyword>
<protein>
    <submittedName>
        <fullName evidence="4">MFS domain-containing protein</fullName>
    </submittedName>
</protein>
<evidence type="ECO:0000256" key="1">
    <source>
        <dbReference type="SAM" id="Phobius"/>
    </source>
</evidence>
<dbReference type="EMBL" id="UZAE01014832">
    <property type="protein sequence ID" value="VDO14573.1"/>
    <property type="molecule type" value="Genomic_DNA"/>
</dbReference>
<keyword evidence="1" id="KW-0472">Membrane</keyword>
<reference evidence="2 3" key="2">
    <citation type="submission" date="2018-11" db="EMBL/GenBank/DDBJ databases">
        <authorList>
            <consortium name="Pathogen Informatics"/>
        </authorList>
    </citation>
    <scope>NUCLEOTIDE SEQUENCE [LARGE SCALE GENOMIC DNA]</scope>
</reference>
<evidence type="ECO:0000313" key="3">
    <source>
        <dbReference type="Proteomes" id="UP000278807"/>
    </source>
</evidence>
<dbReference type="AlphaFoldDB" id="A0A0R3TYP1"/>
<evidence type="ECO:0000313" key="4">
    <source>
        <dbReference type="WBParaSite" id="HNAJ_0001299001-mRNA-1"/>
    </source>
</evidence>
<evidence type="ECO:0000313" key="2">
    <source>
        <dbReference type="EMBL" id="VDO14573.1"/>
    </source>
</evidence>
<dbReference type="STRING" id="102285.A0A0R3TYP1"/>
<dbReference type="WBParaSite" id="HNAJ_0001299001-mRNA-1">
    <property type="protein sequence ID" value="HNAJ_0001299001-mRNA-1"/>
    <property type="gene ID" value="HNAJ_0001299001"/>
</dbReference>
<sequence>MEAEDKENETTFTERAYSRLRRVFTRRGLVLLIVTIALFLDNMLLTTVVPIIPNFLLTTRARSLVNTILNATSKNCTSKSLLEKSLTEAVIHMVPFGWSSRAHVPLSMEDFLD</sequence>
<keyword evidence="1" id="KW-1133">Transmembrane helix</keyword>
<gene>
    <name evidence="2" type="ORF">HNAJ_LOCUS12964</name>
</gene>
<reference evidence="4" key="1">
    <citation type="submission" date="2017-02" db="UniProtKB">
        <authorList>
            <consortium name="WormBaseParasite"/>
        </authorList>
    </citation>
    <scope>IDENTIFICATION</scope>
</reference>
<proteinExistence type="predicted"/>
<dbReference type="OrthoDB" id="5086884at2759"/>